<dbReference type="AlphaFoldDB" id="A0AAU8KIX4"/>
<dbReference type="EMBL" id="CP136798">
    <property type="protein sequence ID" value="XCN15985.1"/>
    <property type="molecule type" value="Genomic_DNA"/>
</dbReference>
<name>A0AAU8KIX4_9ACTN</name>
<dbReference type="NCBIfam" id="NF038157">
    <property type="entry name" value="lanti_ALQxL"/>
    <property type="match status" value="1"/>
</dbReference>
<sequence>MIDNTMTVDVDELQTLEGEESVALAGCTRTCTWTCSITSIEQQ</sequence>
<proteinExistence type="predicted"/>
<gene>
    <name evidence="1" type="ORF">R1Y80_21160</name>
</gene>
<dbReference type="RefSeq" id="WP_189460106.1">
    <property type="nucleotide sequence ID" value="NZ_CP136798.1"/>
</dbReference>
<protein>
    <submittedName>
        <fullName evidence="1">ALQxL family class IV lanthipeptide</fullName>
    </submittedName>
</protein>
<evidence type="ECO:0000313" key="1">
    <source>
        <dbReference type="EMBL" id="XCN15985.1"/>
    </source>
</evidence>
<reference evidence="1" key="1">
    <citation type="submission" date="2023-10" db="EMBL/GenBank/DDBJ databases">
        <title>Complete genome sequence of Streptomyces sp. JL1001.</title>
        <authorList>
            <person name="Jiang L."/>
        </authorList>
    </citation>
    <scope>NUCLEOTIDE SEQUENCE</scope>
    <source>
        <strain evidence="1">JL1001</strain>
    </source>
</reference>
<dbReference type="GeneID" id="94023020"/>
<organism evidence="1">
    <name type="scientific">Streptomyces sp. JL1001</name>
    <dbReference type="NCBI Taxonomy" id="3078227"/>
    <lineage>
        <taxon>Bacteria</taxon>
        <taxon>Bacillati</taxon>
        <taxon>Actinomycetota</taxon>
        <taxon>Actinomycetes</taxon>
        <taxon>Kitasatosporales</taxon>
        <taxon>Streptomycetaceae</taxon>
        <taxon>Streptomyces</taxon>
    </lineage>
</organism>
<accession>A0AAU8KIX4</accession>